<dbReference type="Pfam" id="PF24357">
    <property type="entry name" value="TMD0_ABC"/>
    <property type="match status" value="1"/>
</dbReference>
<feature type="transmembrane region" description="Helical" evidence="10">
    <location>
        <begin position="100"/>
        <end position="117"/>
    </location>
</feature>
<dbReference type="InterPro" id="IPR050173">
    <property type="entry name" value="ABC_transporter_C-like"/>
</dbReference>
<dbReference type="GO" id="GO:0016020">
    <property type="term" value="C:membrane"/>
    <property type="evidence" value="ECO:0007669"/>
    <property type="project" value="UniProtKB-SubCell"/>
</dbReference>
<dbReference type="Proteomes" id="UP001302812">
    <property type="component" value="Unassembled WGS sequence"/>
</dbReference>
<dbReference type="SUPFAM" id="SSF52540">
    <property type="entry name" value="P-loop containing nucleoside triphosphate hydrolases"/>
    <property type="match status" value="2"/>
</dbReference>
<dbReference type="InterPro" id="IPR027417">
    <property type="entry name" value="P-loop_NTPase"/>
</dbReference>
<dbReference type="SMART" id="SM00382">
    <property type="entry name" value="AAA"/>
    <property type="match status" value="2"/>
</dbReference>
<dbReference type="InterPro" id="IPR003439">
    <property type="entry name" value="ABC_transporter-like_ATP-bd"/>
</dbReference>
<feature type="transmembrane region" description="Helical" evidence="10">
    <location>
        <begin position="1074"/>
        <end position="1094"/>
    </location>
</feature>
<evidence type="ECO:0000256" key="1">
    <source>
        <dbReference type="ARBA" id="ARBA00004141"/>
    </source>
</evidence>
<reference evidence="13" key="2">
    <citation type="submission" date="2023-05" db="EMBL/GenBank/DDBJ databases">
        <authorList>
            <consortium name="Lawrence Berkeley National Laboratory"/>
            <person name="Steindorff A."/>
            <person name="Hensen N."/>
            <person name="Bonometti L."/>
            <person name="Westerberg I."/>
            <person name="Brannstrom I.O."/>
            <person name="Guillou S."/>
            <person name="Cros-Aarteil S."/>
            <person name="Calhoun S."/>
            <person name="Haridas S."/>
            <person name="Kuo A."/>
            <person name="Mondo S."/>
            <person name="Pangilinan J."/>
            <person name="Riley R."/>
            <person name="Labutti K."/>
            <person name="Andreopoulos B."/>
            <person name="Lipzen A."/>
            <person name="Chen C."/>
            <person name="Yanf M."/>
            <person name="Daum C."/>
            <person name="Ng V."/>
            <person name="Clum A."/>
            <person name="Ohm R."/>
            <person name="Martin F."/>
            <person name="Silar P."/>
            <person name="Natvig D."/>
            <person name="Lalanne C."/>
            <person name="Gautier V."/>
            <person name="Ament-Velasquez S.L."/>
            <person name="Kruys A."/>
            <person name="Hutchinson M.I."/>
            <person name="Powell A.J."/>
            <person name="Barry K."/>
            <person name="Miller A.N."/>
            <person name="Grigoriev I.V."/>
            <person name="Debuchy R."/>
            <person name="Gladieux P."/>
            <person name="Thoren M.H."/>
            <person name="Johannesson H."/>
        </authorList>
    </citation>
    <scope>NUCLEOTIDE SEQUENCE</scope>
    <source>
        <strain evidence="13">CBS 508.74</strain>
    </source>
</reference>
<evidence type="ECO:0000313" key="14">
    <source>
        <dbReference type="Proteomes" id="UP001302812"/>
    </source>
</evidence>
<name>A0AAN6QH33_9PEZI</name>
<dbReference type="InterPro" id="IPR036640">
    <property type="entry name" value="ABC1_TM_sf"/>
</dbReference>
<feature type="transmembrane region" description="Helical" evidence="10">
    <location>
        <begin position="412"/>
        <end position="434"/>
    </location>
</feature>
<feature type="transmembrane region" description="Helical" evidence="10">
    <location>
        <begin position="67"/>
        <end position="88"/>
    </location>
</feature>
<feature type="transmembrane region" description="Helical" evidence="10">
    <location>
        <begin position="972"/>
        <end position="1000"/>
    </location>
</feature>
<dbReference type="InterPro" id="IPR003593">
    <property type="entry name" value="AAA+_ATPase"/>
</dbReference>
<feature type="transmembrane region" description="Helical" evidence="10">
    <location>
        <begin position="501"/>
        <end position="521"/>
    </location>
</feature>
<dbReference type="CDD" id="cd18580">
    <property type="entry name" value="ABC_6TM_ABCC_D2"/>
    <property type="match status" value="1"/>
</dbReference>
<feature type="domain" description="ABC transmembrane type-1" evidence="12">
    <location>
        <begin position="281"/>
        <end position="559"/>
    </location>
</feature>
<evidence type="ECO:0000313" key="13">
    <source>
        <dbReference type="EMBL" id="KAK4107281.1"/>
    </source>
</evidence>
<evidence type="ECO:0000256" key="9">
    <source>
        <dbReference type="SAM" id="MobiDB-lite"/>
    </source>
</evidence>
<feature type="transmembrane region" description="Helical" evidence="10">
    <location>
        <begin position="124"/>
        <end position="143"/>
    </location>
</feature>
<proteinExistence type="predicted"/>
<dbReference type="PROSITE" id="PS00211">
    <property type="entry name" value="ABC_TRANSPORTER_1"/>
    <property type="match status" value="1"/>
</dbReference>
<dbReference type="InterPro" id="IPR044726">
    <property type="entry name" value="ABCC_6TM_D2"/>
</dbReference>
<keyword evidence="2" id="KW-0813">Transport</keyword>
<feature type="transmembrane region" description="Helical" evidence="10">
    <location>
        <begin position="281"/>
        <end position="305"/>
    </location>
</feature>
<feature type="transmembrane region" description="Helical" evidence="10">
    <location>
        <begin position="533"/>
        <end position="551"/>
    </location>
</feature>
<feature type="domain" description="ABC transmembrane type-1" evidence="12">
    <location>
        <begin position="907"/>
        <end position="1131"/>
    </location>
</feature>
<gene>
    <name evidence="13" type="ORF">N656DRAFT_802839</name>
</gene>
<dbReference type="RefSeq" id="XP_064664851.1">
    <property type="nucleotide sequence ID" value="XM_064818293.1"/>
</dbReference>
<feature type="domain" description="ABC transporter" evidence="11">
    <location>
        <begin position="577"/>
        <end position="811"/>
    </location>
</feature>
<feature type="transmembrane region" description="Helical" evidence="10">
    <location>
        <begin position="317"/>
        <end position="337"/>
    </location>
</feature>
<protein>
    <recommendedName>
        <fullName evidence="15">ABC transporter</fullName>
    </recommendedName>
</protein>
<evidence type="ECO:0000259" key="11">
    <source>
        <dbReference type="PROSITE" id="PS50893"/>
    </source>
</evidence>
<keyword evidence="4" id="KW-0547">Nucleotide-binding</keyword>
<evidence type="ECO:0000256" key="6">
    <source>
        <dbReference type="ARBA" id="ARBA00022989"/>
    </source>
</evidence>
<keyword evidence="5" id="KW-0067">ATP-binding</keyword>
<dbReference type="GO" id="GO:0005524">
    <property type="term" value="F:ATP binding"/>
    <property type="evidence" value="ECO:0007669"/>
    <property type="project" value="UniProtKB-KW"/>
</dbReference>
<dbReference type="FunFam" id="1.20.1560.10:FF:000055">
    <property type="entry name" value="ABC multidrug transporter (Eurofung)"/>
    <property type="match status" value="1"/>
</dbReference>
<feature type="domain" description="ABC transporter" evidence="11">
    <location>
        <begin position="1169"/>
        <end position="1443"/>
    </location>
</feature>
<dbReference type="InterPro" id="IPR011527">
    <property type="entry name" value="ABC1_TM_dom"/>
</dbReference>
<evidence type="ECO:0000256" key="8">
    <source>
        <dbReference type="ARBA" id="ARBA00023180"/>
    </source>
</evidence>
<dbReference type="Pfam" id="PF00664">
    <property type="entry name" value="ABC_membrane"/>
    <property type="match status" value="1"/>
</dbReference>
<dbReference type="Pfam" id="PF00005">
    <property type="entry name" value="ABC_tran"/>
    <property type="match status" value="2"/>
</dbReference>
<sequence>MDVIQCGFAADTDFGPSVSPCRRDFDFTILFEEVVLVIVPACTFVILAIASLLSLHRARTLVRHGRLYWIKLFCAAALSASQIAVLVVQTQLANKTAASIPSAVTSLVATIFIPVVSHFEHLKSLRPASLLVVFLSLTCLFEATRTRTHWLNGEAALAATLSVALGIRLIALYFEIWSKRELLLAPDEKVADELLAGPISRTVFHWLNRLMAGGYRGVLHLEEFGPIDDRLLTARLRPKFRGIGSQYGSKADISEQEGSSTGNRLIWLTFFALGRTWAAPVIARLAVTAFTFTQPFLANAALAYLEADYPIPASHGYGLIGAAFLCYVGIAAATGWYWHQAFRCAVMIRGGLAIAIFEKLLRLPEGDKLESMATTLMVADLQRIMQAVAHCHEVWAGTIDTGLATWLLYRQLGPSCFVMLGVAAISGLGSMQIMKKTGASQQKWLAATQKRLKRTKQVLDSLKGIKMTSQTSVAYQTLTKLRNCEIKDSSSFRWFMVVTNILSYCPLTLSPPLIFGVYVGTAGSGYDFSVSKVFTSLVIITLLSAPLVRLFQVIPQLGGAYGCFQRLHEFLLLEERIDFRKVMPNGDSEAGGRNTPAADTHIMSLRDIKKGAKIAIIGSVGTGKTLLLKGLIGEAYKTDGQLTLAPSISFAYCSQTPWLENVSAQQNIIQYGREASDSGYYRQLALDCALDDLIRLPTFASGPIGSGGVMLSGGQRQRLALARALATKNDVLLLDDVFSALDRRTRWRVANMLFNRTSINAEKTTIYTTHDERIANLADEVYQIDEWGHLSRRPDLGLASLTAAEGQLSDPPLMEFVESLEAADHSSTDNKYAQTSAKAQAPLDAVERETAKQMLGDRTVYKTYFKSVGLLHSTVFLVGAMAWSTFGCDGGQMRPRQATTTGWDTGWQFNVITRSGKHLHGQLVTTVLRAQFPVISQVDTGTTLNRFSQDLMFVDMQLPIDLSNTASELFTATIQIVLIAVASVPALCAIPVMFIVLYLVQHFYLRTSKQLRLFELEATAALVTKISETGSGAGLSTIRAHGWSDVTMARFLEKLDRSQEPVYLLYAAQRWLQLVLNMIIAGLVVAVLGASIALKSSNRVSPGAVGVAFLNAVTLGETLTQLIIAWTGLETSLGAIARIALFQRQTPAEEEEDSVRGVSRDPGGCGGAIRFENVWATYNPPSSEIPTTTTAAEKEETSMTPPGLGHGGPDREWSLRGITLSINPGERIAICGRTGSGKSTMHLALLRMVYTPIGSVFIDGVDHFTLSLEALRNRFLVISQDKLEGFDTLRQALDPHGVFSDARVEAVLRECGMLDVVMRSYGGLAARREDCRFSAGEEQLLRVARVVLDVERENSGAPDGDGKGRIVLLDEVTSSIDKKTEEKIEFLLKTRLGGRTLIAINHRLEAVLNYDRVVVLDNGMVVDVGTPAELVVRCGLFKGLKVHADT</sequence>
<dbReference type="Gene3D" id="3.40.50.300">
    <property type="entry name" value="P-loop containing nucleotide triphosphate hydrolases"/>
    <property type="match status" value="2"/>
</dbReference>
<evidence type="ECO:0000256" key="5">
    <source>
        <dbReference type="ARBA" id="ARBA00022840"/>
    </source>
</evidence>
<keyword evidence="6 10" id="KW-1133">Transmembrane helix</keyword>
<evidence type="ECO:0000256" key="10">
    <source>
        <dbReference type="SAM" id="Phobius"/>
    </source>
</evidence>
<keyword evidence="8" id="KW-0325">Glycoprotein</keyword>
<dbReference type="EMBL" id="MU853377">
    <property type="protein sequence ID" value="KAK4107281.1"/>
    <property type="molecule type" value="Genomic_DNA"/>
</dbReference>
<dbReference type="GO" id="GO:0140359">
    <property type="term" value="F:ABC-type transporter activity"/>
    <property type="evidence" value="ECO:0007669"/>
    <property type="project" value="InterPro"/>
</dbReference>
<evidence type="ECO:0000256" key="4">
    <source>
        <dbReference type="ARBA" id="ARBA00022741"/>
    </source>
</evidence>
<dbReference type="PANTHER" id="PTHR24223">
    <property type="entry name" value="ATP-BINDING CASSETTE SUB-FAMILY C"/>
    <property type="match status" value="1"/>
</dbReference>
<evidence type="ECO:0008006" key="15">
    <source>
        <dbReference type="Google" id="ProtNLM"/>
    </source>
</evidence>
<accession>A0AAN6QH33</accession>
<keyword evidence="3 10" id="KW-0812">Transmembrane</keyword>
<feature type="transmembrane region" description="Helical" evidence="10">
    <location>
        <begin position="155"/>
        <end position="174"/>
    </location>
</feature>
<keyword evidence="14" id="KW-1185">Reference proteome</keyword>
<reference evidence="13" key="1">
    <citation type="journal article" date="2023" name="Mol. Phylogenet. Evol.">
        <title>Genome-scale phylogeny and comparative genomics of the fungal order Sordariales.</title>
        <authorList>
            <person name="Hensen N."/>
            <person name="Bonometti L."/>
            <person name="Westerberg I."/>
            <person name="Brannstrom I.O."/>
            <person name="Guillou S."/>
            <person name="Cros-Aarteil S."/>
            <person name="Calhoun S."/>
            <person name="Haridas S."/>
            <person name="Kuo A."/>
            <person name="Mondo S."/>
            <person name="Pangilinan J."/>
            <person name="Riley R."/>
            <person name="LaButti K."/>
            <person name="Andreopoulos B."/>
            <person name="Lipzen A."/>
            <person name="Chen C."/>
            <person name="Yan M."/>
            <person name="Daum C."/>
            <person name="Ng V."/>
            <person name="Clum A."/>
            <person name="Steindorff A."/>
            <person name="Ohm R.A."/>
            <person name="Martin F."/>
            <person name="Silar P."/>
            <person name="Natvig D.O."/>
            <person name="Lalanne C."/>
            <person name="Gautier V."/>
            <person name="Ament-Velasquez S.L."/>
            <person name="Kruys A."/>
            <person name="Hutchinson M.I."/>
            <person name="Powell A.J."/>
            <person name="Barry K."/>
            <person name="Miller A.N."/>
            <person name="Grigoriev I.V."/>
            <person name="Debuchy R."/>
            <person name="Gladieux P."/>
            <person name="Hiltunen Thoren M."/>
            <person name="Johannesson H."/>
        </authorList>
    </citation>
    <scope>NUCLEOTIDE SEQUENCE</scope>
    <source>
        <strain evidence="13">CBS 508.74</strain>
    </source>
</reference>
<feature type="transmembrane region" description="Helical" evidence="10">
    <location>
        <begin position="34"/>
        <end position="55"/>
    </location>
</feature>
<dbReference type="CDD" id="cd18579">
    <property type="entry name" value="ABC_6TM_ABCC_D1"/>
    <property type="match status" value="1"/>
</dbReference>
<dbReference type="GeneID" id="89942418"/>
<dbReference type="GO" id="GO:0016887">
    <property type="term" value="F:ATP hydrolysis activity"/>
    <property type="evidence" value="ECO:0007669"/>
    <property type="project" value="InterPro"/>
</dbReference>
<keyword evidence="7 10" id="KW-0472">Membrane</keyword>
<comment type="subcellular location">
    <subcellularLocation>
        <location evidence="1">Membrane</location>
        <topology evidence="1">Multi-pass membrane protein</topology>
    </subcellularLocation>
</comment>
<comment type="caution">
    <text evidence="13">The sequence shown here is derived from an EMBL/GenBank/DDBJ whole genome shotgun (WGS) entry which is preliminary data.</text>
</comment>
<dbReference type="Gene3D" id="1.20.1560.10">
    <property type="entry name" value="ABC transporter type 1, transmembrane domain"/>
    <property type="match status" value="2"/>
</dbReference>
<dbReference type="PANTHER" id="PTHR24223:SF399">
    <property type="entry name" value="ABC TRANSPORTER ATNG"/>
    <property type="match status" value="1"/>
</dbReference>
<evidence type="ECO:0000256" key="7">
    <source>
        <dbReference type="ARBA" id="ARBA00023136"/>
    </source>
</evidence>
<dbReference type="InterPro" id="IPR044746">
    <property type="entry name" value="ABCC_6TM_D1"/>
</dbReference>
<dbReference type="PROSITE" id="PS50929">
    <property type="entry name" value="ABC_TM1F"/>
    <property type="match status" value="2"/>
</dbReference>
<evidence type="ECO:0000259" key="12">
    <source>
        <dbReference type="PROSITE" id="PS50929"/>
    </source>
</evidence>
<evidence type="ECO:0000256" key="3">
    <source>
        <dbReference type="ARBA" id="ARBA00022692"/>
    </source>
</evidence>
<organism evidence="13 14">
    <name type="scientific">Canariomyces notabilis</name>
    <dbReference type="NCBI Taxonomy" id="2074819"/>
    <lineage>
        <taxon>Eukaryota</taxon>
        <taxon>Fungi</taxon>
        <taxon>Dikarya</taxon>
        <taxon>Ascomycota</taxon>
        <taxon>Pezizomycotina</taxon>
        <taxon>Sordariomycetes</taxon>
        <taxon>Sordariomycetidae</taxon>
        <taxon>Sordariales</taxon>
        <taxon>Chaetomiaceae</taxon>
        <taxon>Canariomyces</taxon>
    </lineage>
</organism>
<evidence type="ECO:0000256" key="2">
    <source>
        <dbReference type="ARBA" id="ARBA00022448"/>
    </source>
</evidence>
<feature type="region of interest" description="Disordered" evidence="9">
    <location>
        <begin position="1182"/>
        <end position="1210"/>
    </location>
</feature>
<dbReference type="PROSITE" id="PS50893">
    <property type="entry name" value="ABC_TRANSPORTER_2"/>
    <property type="match status" value="2"/>
</dbReference>
<dbReference type="InterPro" id="IPR056227">
    <property type="entry name" value="TMD0_ABC"/>
</dbReference>
<dbReference type="SUPFAM" id="SSF90123">
    <property type="entry name" value="ABC transporter transmembrane region"/>
    <property type="match status" value="2"/>
</dbReference>
<dbReference type="InterPro" id="IPR017871">
    <property type="entry name" value="ABC_transporter-like_CS"/>
</dbReference>